<dbReference type="InterPro" id="IPR050771">
    <property type="entry name" value="Alpha-ketoacid_DH_E1_comp"/>
</dbReference>
<reference evidence="12" key="1">
    <citation type="submission" date="2022-03" db="EMBL/GenBank/DDBJ databases">
        <title>Complete genome sequence of Caldinitratiruptor microaerophilus.</title>
        <authorList>
            <person name="Mukaiyama R."/>
            <person name="Nishiyama T."/>
            <person name="Ueda K."/>
        </authorList>
    </citation>
    <scope>NUCLEOTIDE SEQUENCE</scope>
    <source>
        <strain evidence="12">JCM 16183</strain>
    </source>
</reference>
<evidence type="ECO:0000256" key="5">
    <source>
        <dbReference type="ARBA" id="ARBA00023002"/>
    </source>
</evidence>
<protein>
    <recommendedName>
        <fullName evidence="4 10">Pyruvate dehydrogenase E1 component subunit alpha</fullName>
        <ecNumber evidence="3 10">1.2.4.1</ecNumber>
    </recommendedName>
</protein>
<evidence type="ECO:0000313" key="13">
    <source>
        <dbReference type="Proteomes" id="UP001163687"/>
    </source>
</evidence>
<dbReference type="PANTHER" id="PTHR43380">
    <property type="entry name" value="2-OXOISOVALERATE DEHYDROGENASE SUBUNIT ALPHA, MITOCHONDRIAL"/>
    <property type="match status" value="1"/>
</dbReference>
<proteinExistence type="predicted"/>
<evidence type="ECO:0000256" key="1">
    <source>
        <dbReference type="ARBA" id="ARBA00001964"/>
    </source>
</evidence>
<keyword evidence="7 10" id="KW-0670">Pyruvate</keyword>
<dbReference type="EMBL" id="AP025628">
    <property type="protein sequence ID" value="BDG62281.1"/>
    <property type="molecule type" value="Genomic_DNA"/>
</dbReference>
<keyword evidence="6 10" id="KW-0786">Thiamine pyrophosphate</keyword>
<comment type="catalytic activity">
    <reaction evidence="9 10">
        <text>N(6)-[(R)-lipoyl]-L-lysyl-[protein] + pyruvate + H(+) = N(6)-[(R)-S(8)-acetyldihydrolipoyl]-L-lysyl-[protein] + CO2</text>
        <dbReference type="Rhea" id="RHEA:19189"/>
        <dbReference type="Rhea" id="RHEA-COMP:10474"/>
        <dbReference type="Rhea" id="RHEA-COMP:10478"/>
        <dbReference type="ChEBI" id="CHEBI:15361"/>
        <dbReference type="ChEBI" id="CHEBI:15378"/>
        <dbReference type="ChEBI" id="CHEBI:16526"/>
        <dbReference type="ChEBI" id="CHEBI:83099"/>
        <dbReference type="ChEBI" id="CHEBI:83111"/>
        <dbReference type="EC" id="1.2.4.1"/>
    </reaction>
</comment>
<evidence type="ECO:0000256" key="7">
    <source>
        <dbReference type="ARBA" id="ARBA00023317"/>
    </source>
</evidence>
<evidence type="ECO:0000313" key="12">
    <source>
        <dbReference type="EMBL" id="BDG62281.1"/>
    </source>
</evidence>
<organism evidence="12 13">
    <name type="scientific">Caldinitratiruptor microaerophilus</name>
    <dbReference type="NCBI Taxonomy" id="671077"/>
    <lineage>
        <taxon>Bacteria</taxon>
        <taxon>Bacillati</taxon>
        <taxon>Bacillota</taxon>
        <taxon>Clostridia</taxon>
        <taxon>Eubacteriales</taxon>
        <taxon>Symbiobacteriaceae</taxon>
        <taxon>Caldinitratiruptor</taxon>
    </lineage>
</organism>
<gene>
    <name evidence="12" type="primary">bkdA_2</name>
    <name evidence="12" type="ORF">caldi_33710</name>
</gene>
<dbReference type="InterPro" id="IPR029061">
    <property type="entry name" value="THDP-binding"/>
</dbReference>
<dbReference type="Pfam" id="PF00676">
    <property type="entry name" value="E1_dh"/>
    <property type="match status" value="1"/>
</dbReference>
<comment type="function">
    <text evidence="8 10">The pyruvate dehydrogenase complex catalyzes the overall conversion of pyruvate to acetyl-CoA and CO(2). It contains multiple copies of three enzymatic components: pyruvate dehydrogenase (E1), dihydrolipoamide acetyltransferase (E2) and lipoamide dehydrogenase (E3).</text>
</comment>
<accession>A0AA35G749</accession>
<dbReference type="Proteomes" id="UP001163687">
    <property type="component" value="Chromosome"/>
</dbReference>
<evidence type="ECO:0000256" key="9">
    <source>
        <dbReference type="ARBA" id="ARBA00051231"/>
    </source>
</evidence>
<dbReference type="GO" id="GO:0009083">
    <property type="term" value="P:branched-chain amino acid catabolic process"/>
    <property type="evidence" value="ECO:0007669"/>
    <property type="project" value="TreeGrafter"/>
</dbReference>
<evidence type="ECO:0000256" key="10">
    <source>
        <dbReference type="RuleBase" id="RU366007"/>
    </source>
</evidence>
<dbReference type="KEGG" id="cmic:caldi_33710"/>
<dbReference type="EC" id="1.2.4.1" evidence="3 10"/>
<dbReference type="AlphaFoldDB" id="A0AA35G749"/>
<evidence type="ECO:0000256" key="6">
    <source>
        <dbReference type="ARBA" id="ARBA00023052"/>
    </source>
</evidence>
<evidence type="ECO:0000256" key="4">
    <source>
        <dbReference type="ARBA" id="ARBA00014159"/>
    </source>
</evidence>
<evidence type="ECO:0000256" key="3">
    <source>
        <dbReference type="ARBA" id="ARBA00012281"/>
    </source>
</evidence>
<dbReference type="Gene3D" id="3.40.50.970">
    <property type="match status" value="1"/>
</dbReference>
<dbReference type="RefSeq" id="WP_264842874.1">
    <property type="nucleotide sequence ID" value="NZ_AP025628.1"/>
</dbReference>
<evidence type="ECO:0000256" key="2">
    <source>
        <dbReference type="ARBA" id="ARBA00011870"/>
    </source>
</evidence>
<dbReference type="SUPFAM" id="SSF52518">
    <property type="entry name" value="Thiamin diphosphate-binding fold (THDP-binding)"/>
    <property type="match status" value="1"/>
</dbReference>
<sequence>MLTLDEQALAPYTTVRRVLAPDGTPVGPEPELTSDQLLTIYRWLVFLRTHDQRLLTLQRQGRLGTFAPLSGQEASQVGSAFALEPQDWLFPTYRDHGAMMVHGVPEVNVIRYFMGDEWGGRAPDGVRVFPISIPIATQLLHAAGAAWAGKIKGERWVAIGYAGDGGTSPGDFHEALNIASVFELPVVFFIQNNRYAISVPLARQMKSRTIAQRAVAYDIPGVRVDGQDVLAVYSVVQEAVDRARSGGGPTLIESLTYRYGPHTTSDDPKRYRPEAEVSEWQQLDPIERMRRYLVLRGLWDEGREEELQNQVREQVAAAVAEAEAMGRPDPAAIFDYVYEKPTPRLEAQKAQLLERLARRQKEAAARA</sequence>
<dbReference type="GO" id="GO:0004739">
    <property type="term" value="F:pyruvate dehydrogenase (acetyl-transferring) activity"/>
    <property type="evidence" value="ECO:0007669"/>
    <property type="project" value="UniProtKB-UniRule"/>
</dbReference>
<dbReference type="NCBIfam" id="TIGR03181">
    <property type="entry name" value="PDH_E1_alph_x"/>
    <property type="match status" value="1"/>
</dbReference>
<comment type="cofactor">
    <cofactor evidence="1 10">
        <name>thiamine diphosphate</name>
        <dbReference type="ChEBI" id="CHEBI:58937"/>
    </cofactor>
</comment>
<evidence type="ECO:0000259" key="11">
    <source>
        <dbReference type="Pfam" id="PF00676"/>
    </source>
</evidence>
<keyword evidence="5 10" id="KW-0560">Oxidoreductase</keyword>
<dbReference type="InterPro" id="IPR001017">
    <property type="entry name" value="DH_E1"/>
</dbReference>
<name>A0AA35G749_9FIRM</name>
<comment type="subunit">
    <text evidence="2 10">Heterodimer of an alpha and a beta chain.</text>
</comment>
<dbReference type="CDD" id="cd02000">
    <property type="entry name" value="TPP_E1_PDC_ADC_BCADC"/>
    <property type="match status" value="1"/>
</dbReference>
<evidence type="ECO:0000256" key="8">
    <source>
        <dbReference type="ARBA" id="ARBA00025211"/>
    </source>
</evidence>
<dbReference type="PANTHER" id="PTHR43380:SF1">
    <property type="entry name" value="2-OXOISOVALERATE DEHYDROGENASE SUBUNIT ALPHA, MITOCHONDRIAL"/>
    <property type="match status" value="1"/>
</dbReference>
<feature type="domain" description="Dehydrogenase E1 component" evidence="11">
    <location>
        <begin position="44"/>
        <end position="330"/>
    </location>
</feature>
<dbReference type="InterPro" id="IPR017596">
    <property type="entry name" value="PdhA/BkdA"/>
</dbReference>
<keyword evidence="13" id="KW-1185">Reference proteome</keyword>